<dbReference type="AlphaFoldDB" id="A0A413T144"/>
<proteinExistence type="predicted"/>
<evidence type="ECO:0000313" key="2">
    <source>
        <dbReference type="EMBL" id="RHA76501.1"/>
    </source>
</evidence>
<dbReference type="Gene3D" id="3.40.50.2000">
    <property type="entry name" value="Glycogen Phosphorylase B"/>
    <property type="match status" value="1"/>
</dbReference>
<keyword evidence="2" id="KW-0808">Transferase</keyword>
<dbReference type="CDD" id="cd03801">
    <property type="entry name" value="GT4_PimA-like"/>
    <property type="match status" value="1"/>
</dbReference>
<name>A0A413T144_9BACT</name>
<accession>A0A413T144</accession>
<comment type="caution">
    <text evidence="2">The sequence shown here is derived from an EMBL/GenBank/DDBJ whole genome shotgun (WGS) entry which is preliminary data.</text>
</comment>
<feature type="domain" description="Glycosyl transferase family 1" evidence="1">
    <location>
        <begin position="222"/>
        <end position="346"/>
    </location>
</feature>
<dbReference type="InterPro" id="IPR001296">
    <property type="entry name" value="Glyco_trans_1"/>
</dbReference>
<dbReference type="RefSeq" id="WP_118400263.1">
    <property type="nucleotide sequence ID" value="NZ_CABJGD010000010.1"/>
</dbReference>
<evidence type="ECO:0000313" key="3">
    <source>
        <dbReference type="Proteomes" id="UP000283855"/>
    </source>
</evidence>
<dbReference type="EMBL" id="QSFT01000010">
    <property type="protein sequence ID" value="RHA76501.1"/>
    <property type="molecule type" value="Genomic_DNA"/>
</dbReference>
<evidence type="ECO:0000259" key="1">
    <source>
        <dbReference type="Pfam" id="PF00534"/>
    </source>
</evidence>
<dbReference type="Proteomes" id="UP000283855">
    <property type="component" value="Unassembled WGS sequence"/>
</dbReference>
<dbReference type="PANTHER" id="PTHR12526:SF630">
    <property type="entry name" value="GLYCOSYLTRANSFERASE"/>
    <property type="match status" value="1"/>
</dbReference>
<sequence length="417" mass="49069">MKNILYLAYACEPNAGSEYGVGWNIPILYAERYPDYNVYVLTRSRCKEKIQQELCRLNIPNLHFLFYDIPRWLFYNKEIGSNWGEQINYLLWQILVRKFIKKQHKNIHFDLIHHITFNQYRTPSPGFFFNIPFVMGPIGGAETINPCFYQDLQVNTIRKERIRQQGRDLKIFGWWCKRRNNTKYFLFSSKENLNRIGKYCDSYPIQLLPAIAFTPKDFPDISDGLKQASTNFQLIYAGKALDWKGIHIFLKAVRIAYIQNNVTDFSIKLVGIRFEEEQRQVMKWVEDLGLRDHVELIPFIQRKELLKLLEDCNLSVYPAFRDSGSMSVLEASVLGCPTICFNTGGQDAFPDSVLLKVDVADSYENTLNDFAGKLRWAYEHMDQVSIIGKKAQKYVYEELTWEKKVEIFHQIYQNLIY</sequence>
<reference evidence="2 3" key="1">
    <citation type="submission" date="2018-08" db="EMBL/GenBank/DDBJ databases">
        <title>A genome reference for cultivated species of the human gut microbiota.</title>
        <authorList>
            <person name="Zou Y."/>
            <person name="Xue W."/>
            <person name="Luo G."/>
        </authorList>
    </citation>
    <scope>NUCLEOTIDE SEQUENCE [LARGE SCALE GENOMIC DNA]</scope>
    <source>
        <strain evidence="2 3">AM42-38</strain>
    </source>
</reference>
<gene>
    <name evidence="2" type="ORF">DW921_06485</name>
</gene>
<dbReference type="Pfam" id="PF00534">
    <property type="entry name" value="Glycos_transf_1"/>
    <property type="match status" value="1"/>
</dbReference>
<dbReference type="PANTHER" id="PTHR12526">
    <property type="entry name" value="GLYCOSYLTRANSFERASE"/>
    <property type="match status" value="1"/>
</dbReference>
<dbReference type="GO" id="GO:0016757">
    <property type="term" value="F:glycosyltransferase activity"/>
    <property type="evidence" value="ECO:0007669"/>
    <property type="project" value="InterPro"/>
</dbReference>
<dbReference type="SUPFAM" id="SSF53756">
    <property type="entry name" value="UDP-Glycosyltransferase/glycogen phosphorylase"/>
    <property type="match status" value="1"/>
</dbReference>
<organism evidence="2 3">
    <name type="scientific">Phocaeicola coprophilus</name>
    <dbReference type="NCBI Taxonomy" id="387090"/>
    <lineage>
        <taxon>Bacteria</taxon>
        <taxon>Pseudomonadati</taxon>
        <taxon>Bacteroidota</taxon>
        <taxon>Bacteroidia</taxon>
        <taxon>Bacteroidales</taxon>
        <taxon>Bacteroidaceae</taxon>
        <taxon>Phocaeicola</taxon>
    </lineage>
</organism>
<protein>
    <submittedName>
        <fullName evidence="2">Glycosyltransferase family 1 protein</fullName>
    </submittedName>
</protein>